<dbReference type="SUPFAM" id="SSF52402">
    <property type="entry name" value="Adenine nucleotide alpha hydrolases-like"/>
    <property type="match status" value="1"/>
</dbReference>
<dbReference type="EMBL" id="CP032869">
    <property type="protein sequence ID" value="AYL95688.1"/>
    <property type="molecule type" value="Genomic_DNA"/>
</dbReference>
<reference evidence="1 2" key="1">
    <citation type="submission" date="2018-10" db="EMBL/GenBank/DDBJ databases">
        <title>Genome sequencing of Mucilaginibacter sp. HYN0043.</title>
        <authorList>
            <person name="Kim M."/>
            <person name="Yi H."/>
        </authorList>
    </citation>
    <scope>NUCLEOTIDE SEQUENCE [LARGE SCALE GENOMIC DNA]</scope>
    <source>
        <strain evidence="1 2">HYN0043</strain>
    </source>
</reference>
<name>A0A494VWL1_9SPHI</name>
<sequence>MKSILVIHNLKSESRNALAYASELSEKLNVKVVVTYTVPESRSLSAQQTVPEDSFLHDEVNVHEHNHVADHVISLSYIDTLGMSIHELTVKYDTGIIIKGVSGTAQAINEELKTILHHTSCPVLAVPEDVNFSLRNIGYLTDLRFAKKNITCFINQFTSSTNTKAKLFNVAELGVPHMHDAYAQTVFAQSFGNYNLGLMNIREREVAKTIDVLTNIMQVDLFVLSNRSSQLNAVWEHYDAHAGQPHAHFPVLIFPC</sequence>
<dbReference type="OrthoDB" id="9788959at2"/>
<dbReference type="AlphaFoldDB" id="A0A494VWL1"/>
<organism evidence="1 2">
    <name type="scientific">Mucilaginibacter celer</name>
    <dbReference type="NCBI Taxonomy" id="2305508"/>
    <lineage>
        <taxon>Bacteria</taxon>
        <taxon>Pseudomonadati</taxon>
        <taxon>Bacteroidota</taxon>
        <taxon>Sphingobacteriia</taxon>
        <taxon>Sphingobacteriales</taxon>
        <taxon>Sphingobacteriaceae</taxon>
        <taxon>Mucilaginibacter</taxon>
    </lineage>
</organism>
<keyword evidence="2" id="KW-1185">Reference proteome</keyword>
<gene>
    <name evidence="1" type="ORF">HYN43_010480</name>
</gene>
<proteinExistence type="predicted"/>
<protein>
    <submittedName>
        <fullName evidence="1">Uncharacterized protein</fullName>
    </submittedName>
</protein>
<dbReference type="Gene3D" id="3.40.50.12370">
    <property type="match status" value="1"/>
</dbReference>
<dbReference type="KEGG" id="muh:HYN43_010480"/>
<evidence type="ECO:0000313" key="1">
    <source>
        <dbReference type="EMBL" id="AYL95688.1"/>
    </source>
</evidence>
<dbReference type="RefSeq" id="WP_119411646.1">
    <property type="nucleotide sequence ID" value="NZ_CP032869.1"/>
</dbReference>
<dbReference type="Proteomes" id="UP000270046">
    <property type="component" value="Chromosome"/>
</dbReference>
<accession>A0A494VWL1</accession>
<evidence type="ECO:0000313" key="2">
    <source>
        <dbReference type="Proteomes" id="UP000270046"/>
    </source>
</evidence>